<dbReference type="AlphaFoldDB" id="A0A917YY67"/>
<dbReference type="EMBL" id="BMNH01000006">
    <property type="protein sequence ID" value="GGO68768.1"/>
    <property type="molecule type" value="Genomic_DNA"/>
</dbReference>
<keyword evidence="1" id="KW-0472">Membrane</keyword>
<keyword evidence="1" id="KW-1133">Transmembrane helix</keyword>
<feature type="transmembrane region" description="Helical" evidence="1">
    <location>
        <begin position="58"/>
        <end position="81"/>
    </location>
</feature>
<organism evidence="2 3">
    <name type="scientific">Nonomuraea cavernae</name>
    <dbReference type="NCBI Taxonomy" id="2045107"/>
    <lineage>
        <taxon>Bacteria</taxon>
        <taxon>Bacillati</taxon>
        <taxon>Actinomycetota</taxon>
        <taxon>Actinomycetes</taxon>
        <taxon>Streptosporangiales</taxon>
        <taxon>Streptosporangiaceae</taxon>
        <taxon>Nonomuraea</taxon>
    </lineage>
</organism>
<feature type="transmembrane region" description="Helical" evidence="1">
    <location>
        <begin position="117"/>
        <end position="138"/>
    </location>
</feature>
<evidence type="ECO:0000313" key="2">
    <source>
        <dbReference type="EMBL" id="GGO68768.1"/>
    </source>
</evidence>
<sequence>MGKLSERGGRLMRVAATAAAAAGGALAAGVVIGMTARLLMSAITVAAAEESTFTAAGTAGVMMVFTVLAVPAAVTAVAPAVVRVAGRWVTAAVTGWGMATNGFADGAAVILAPDSRMSLIVVIVVAFGATVVAHGMFAQFVARRLAERLAGAPATTPLPGTTAPA</sequence>
<evidence type="ECO:0000256" key="1">
    <source>
        <dbReference type="SAM" id="Phobius"/>
    </source>
</evidence>
<feature type="transmembrane region" description="Helical" evidence="1">
    <location>
        <begin position="88"/>
        <end position="111"/>
    </location>
</feature>
<accession>A0A917YY67</accession>
<reference evidence="2" key="1">
    <citation type="journal article" date="2014" name="Int. J. Syst. Evol. Microbiol.">
        <title>Complete genome sequence of Corynebacterium casei LMG S-19264T (=DSM 44701T), isolated from a smear-ripened cheese.</title>
        <authorList>
            <consortium name="US DOE Joint Genome Institute (JGI-PGF)"/>
            <person name="Walter F."/>
            <person name="Albersmeier A."/>
            <person name="Kalinowski J."/>
            <person name="Ruckert C."/>
        </authorList>
    </citation>
    <scope>NUCLEOTIDE SEQUENCE</scope>
    <source>
        <strain evidence="2">CGMCC 4.7368</strain>
    </source>
</reference>
<gene>
    <name evidence="2" type="ORF">GCM10012289_28310</name>
</gene>
<evidence type="ECO:0000313" key="3">
    <source>
        <dbReference type="Proteomes" id="UP000646523"/>
    </source>
</evidence>
<dbReference type="RefSeq" id="WP_189124521.1">
    <property type="nucleotide sequence ID" value="NZ_BMNH01000006.1"/>
</dbReference>
<comment type="caution">
    <text evidence="2">The sequence shown here is derived from an EMBL/GenBank/DDBJ whole genome shotgun (WGS) entry which is preliminary data.</text>
</comment>
<reference evidence="2" key="2">
    <citation type="submission" date="2020-09" db="EMBL/GenBank/DDBJ databases">
        <authorList>
            <person name="Sun Q."/>
            <person name="Zhou Y."/>
        </authorList>
    </citation>
    <scope>NUCLEOTIDE SEQUENCE</scope>
    <source>
        <strain evidence="2">CGMCC 4.7368</strain>
    </source>
</reference>
<keyword evidence="3" id="KW-1185">Reference proteome</keyword>
<dbReference type="Proteomes" id="UP000646523">
    <property type="component" value="Unassembled WGS sequence"/>
</dbReference>
<name>A0A917YY67_9ACTN</name>
<keyword evidence="1" id="KW-0812">Transmembrane</keyword>
<proteinExistence type="predicted"/>
<protein>
    <submittedName>
        <fullName evidence="2">Uncharacterized protein</fullName>
    </submittedName>
</protein>